<proteinExistence type="predicted"/>
<evidence type="ECO:0000313" key="2">
    <source>
        <dbReference type="Proteomes" id="UP000472269"/>
    </source>
</evidence>
<dbReference type="AlphaFoldDB" id="A0A663M101"/>
<protein>
    <submittedName>
        <fullName evidence="1">Uncharacterized protein</fullName>
    </submittedName>
</protein>
<name>A0A663M101_ATHCN</name>
<keyword evidence="2" id="KW-1185">Reference proteome</keyword>
<dbReference type="Ensembl" id="ENSACUT00000005916.1">
    <property type="protein sequence ID" value="ENSACUP00000005539.1"/>
    <property type="gene ID" value="ENSACUG00000003782.1"/>
</dbReference>
<reference evidence="1" key="2">
    <citation type="submission" date="2025-09" db="UniProtKB">
        <authorList>
            <consortium name="Ensembl"/>
        </authorList>
    </citation>
    <scope>IDENTIFICATION</scope>
</reference>
<reference evidence="1" key="1">
    <citation type="submission" date="2025-08" db="UniProtKB">
        <authorList>
            <consortium name="Ensembl"/>
        </authorList>
    </citation>
    <scope>IDENTIFICATION</scope>
</reference>
<dbReference type="Proteomes" id="UP000472269">
    <property type="component" value="Unplaced"/>
</dbReference>
<sequence length="65" mass="6582">MPLNFPLLSLLLGPSHPLGSQETVLLPPAGQQHVGCDLPPLERGGIVAFALKGLCGLAGPGRTAS</sequence>
<organism evidence="1 2">
    <name type="scientific">Athene cunicularia</name>
    <name type="common">Burrowing owl</name>
    <name type="synonym">Speotyto cunicularia</name>
    <dbReference type="NCBI Taxonomy" id="194338"/>
    <lineage>
        <taxon>Eukaryota</taxon>
        <taxon>Metazoa</taxon>
        <taxon>Chordata</taxon>
        <taxon>Craniata</taxon>
        <taxon>Vertebrata</taxon>
        <taxon>Euteleostomi</taxon>
        <taxon>Archelosauria</taxon>
        <taxon>Archosauria</taxon>
        <taxon>Dinosauria</taxon>
        <taxon>Saurischia</taxon>
        <taxon>Theropoda</taxon>
        <taxon>Coelurosauria</taxon>
        <taxon>Aves</taxon>
        <taxon>Neognathae</taxon>
        <taxon>Neoaves</taxon>
        <taxon>Telluraves</taxon>
        <taxon>Strigiformes</taxon>
        <taxon>Strigidae</taxon>
        <taxon>Athene</taxon>
    </lineage>
</organism>
<accession>A0A663M101</accession>
<evidence type="ECO:0000313" key="1">
    <source>
        <dbReference type="Ensembl" id="ENSACUP00000005539.1"/>
    </source>
</evidence>